<dbReference type="Pfam" id="PF02661">
    <property type="entry name" value="Fic"/>
    <property type="match status" value="1"/>
</dbReference>
<organism evidence="3 4">
    <name type="scientific">Paraglomus occultum</name>
    <dbReference type="NCBI Taxonomy" id="144539"/>
    <lineage>
        <taxon>Eukaryota</taxon>
        <taxon>Fungi</taxon>
        <taxon>Fungi incertae sedis</taxon>
        <taxon>Mucoromycota</taxon>
        <taxon>Glomeromycotina</taxon>
        <taxon>Glomeromycetes</taxon>
        <taxon>Paraglomerales</taxon>
        <taxon>Paraglomeraceae</taxon>
        <taxon>Paraglomus</taxon>
    </lineage>
</organism>
<proteinExistence type="predicted"/>
<dbReference type="Gene3D" id="1.10.3290.10">
    <property type="entry name" value="Fido-like domain"/>
    <property type="match status" value="1"/>
</dbReference>
<evidence type="ECO:0000313" key="4">
    <source>
        <dbReference type="Proteomes" id="UP000789572"/>
    </source>
</evidence>
<dbReference type="InterPro" id="IPR036597">
    <property type="entry name" value="Fido-like_dom_sf"/>
</dbReference>
<reference evidence="3" key="1">
    <citation type="submission" date="2021-06" db="EMBL/GenBank/DDBJ databases">
        <authorList>
            <person name="Kallberg Y."/>
            <person name="Tangrot J."/>
            <person name="Rosling A."/>
        </authorList>
    </citation>
    <scope>NUCLEOTIDE SEQUENCE</scope>
    <source>
        <strain evidence="3">IA702</strain>
    </source>
</reference>
<dbReference type="PANTHER" id="PTHR13504:SF38">
    <property type="entry name" value="FIDO DOMAIN-CONTAINING PROTEIN"/>
    <property type="match status" value="1"/>
</dbReference>
<dbReference type="PROSITE" id="PS51459">
    <property type="entry name" value="FIDO"/>
    <property type="match status" value="1"/>
</dbReference>
<dbReference type="OrthoDB" id="439046at2759"/>
<protein>
    <submittedName>
        <fullName evidence="3">3143_t:CDS:1</fullName>
    </submittedName>
</protein>
<accession>A0A9N9D6A0</accession>
<dbReference type="InterPro" id="IPR003812">
    <property type="entry name" value="Fido"/>
</dbReference>
<dbReference type="Proteomes" id="UP000789572">
    <property type="component" value="Unassembled WGS sequence"/>
</dbReference>
<keyword evidence="4" id="KW-1185">Reference proteome</keyword>
<dbReference type="AlphaFoldDB" id="A0A9N9D6A0"/>
<evidence type="ECO:0000259" key="2">
    <source>
        <dbReference type="PROSITE" id="PS51459"/>
    </source>
</evidence>
<comment type="caution">
    <text evidence="3">The sequence shown here is derived from an EMBL/GenBank/DDBJ whole genome shotgun (WGS) entry which is preliminary data.</text>
</comment>
<feature type="domain" description="Fido" evidence="2">
    <location>
        <begin position="199"/>
        <end position="300"/>
    </location>
</feature>
<dbReference type="EMBL" id="CAJVPJ010002546">
    <property type="protein sequence ID" value="CAG8624024.1"/>
    <property type="molecule type" value="Genomic_DNA"/>
</dbReference>
<sequence>MLRRTPISSSIFNYGRHKSLQFRLFSTETIYKLSGRNRQRIYALRKVYSPLLIHKKGSQEWIKLINSGKVWEDYFRPFEWRAQDYDFQAEYNRFLKVIDGIKGSSKIPSVDLLRGMIVSFTQHSCAMEGNTLGLRETQRVWNSLNKNCNLGDFLKNQEMMLPAPNILSDKPEDEVIEIRNHLLATYFLYNNLYKCEHEIDLDSIKKVHRILLKDTPMEVIELEEDEAHDRSLYQHAGEFRKVEVEARGSVYTVYPLPAEVPALMERFIQFRDGSKNSGLHPLIIASRILSTFLHVHPFID</sequence>
<evidence type="ECO:0000256" key="1">
    <source>
        <dbReference type="PIRSR" id="PIRSR640198-1"/>
    </source>
</evidence>
<dbReference type="PANTHER" id="PTHR13504">
    <property type="entry name" value="FIDO DOMAIN-CONTAINING PROTEIN DDB_G0283145"/>
    <property type="match status" value="1"/>
</dbReference>
<name>A0A9N9D6A0_9GLOM</name>
<feature type="active site" evidence="1">
    <location>
        <position position="296"/>
    </location>
</feature>
<feature type="non-terminal residue" evidence="3">
    <location>
        <position position="300"/>
    </location>
</feature>
<gene>
    <name evidence="3" type="ORF">POCULU_LOCUS8563</name>
</gene>
<dbReference type="SUPFAM" id="SSF140931">
    <property type="entry name" value="Fic-like"/>
    <property type="match status" value="1"/>
</dbReference>
<evidence type="ECO:0000313" key="3">
    <source>
        <dbReference type="EMBL" id="CAG8624024.1"/>
    </source>
</evidence>
<dbReference type="InterPro" id="IPR040198">
    <property type="entry name" value="Fido_containing"/>
</dbReference>